<evidence type="ECO:0000256" key="5">
    <source>
        <dbReference type="RuleBase" id="RU367022"/>
    </source>
</evidence>
<dbReference type="OrthoDB" id="161814at2759"/>
<proteinExistence type="inferred from homology"/>
<keyword evidence="4 5" id="KW-0472">Membrane</keyword>
<comment type="subcellular location">
    <subcellularLocation>
        <location evidence="1 5">Membrane</location>
        <topology evidence="1 5">Multi-pass membrane protein</topology>
    </subcellularLocation>
</comment>
<evidence type="ECO:0000256" key="1">
    <source>
        <dbReference type="ARBA" id="ARBA00004141"/>
    </source>
</evidence>
<feature type="transmembrane region" description="Helical" evidence="5">
    <location>
        <begin position="98"/>
        <end position="130"/>
    </location>
</feature>
<dbReference type="Proteomes" id="UP000030750">
    <property type="component" value="Unassembled WGS sequence"/>
</dbReference>
<dbReference type="InterPro" id="IPR007274">
    <property type="entry name" value="Cop_transporter"/>
</dbReference>
<reference evidence="6" key="1">
    <citation type="submission" date="2013-10" db="EMBL/GenBank/DDBJ databases">
        <title>Genomic analysis of the causative agents of coccidiosis in chickens.</title>
        <authorList>
            <person name="Reid A.J."/>
            <person name="Blake D."/>
            <person name="Billington K."/>
            <person name="Browne H."/>
            <person name="Dunn M."/>
            <person name="Hung S."/>
            <person name="Kawahara F."/>
            <person name="Miranda-Saavedra D."/>
            <person name="Mourier T."/>
            <person name="Nagra H."/>
            <person name="Otto T.D."/>
            <person name="Rawlings N."/>
            <person name="Sanchez A."/>
            <person name="Sanders M."/>
            <person name="Subramaniam C."/>
            <person name="Tay Y."/>
            <person name="Dear P."/>
            <person name="Doerig C."/>
            <person name="Gruber A."/>
            <person name="Parkinson J."/>
            <person name="Shirley M."/>
            <person name="Wan K.L."/>
            <person name="Berriman M."/>
            <person name="Tomley F."/>
            <person name="Pain A."/>
        </authorList>
    </citation>
    <scope>NUCLEOTIDE SEQUENCE [LARGE SCALE GENOMIC DNA]</scope>
    <source>
        <strain evidence="6">Houghton</strain>
    </source>
</reference>
<organism evidence="6 7">
    <name type="scientific">Eimeria brunetti</name>
    <dbReference type="NCBI Taxonomy" id="51314"/>
    <lineage>
        <taxon>Eukaryota</taxon>
        <taxon>Sar</taxon>
        <taxon>Alveolata</taxon>
        <taxon>Apicomplexa</taxon>
        <taxon>Conoidasida</taxon>
        <taxon>Coccidia</taxon>
        <taxon>Eucoccidiorida</taxon>
        <taxon>Eimeriorina</taxon>
        <taxon>Eimeriidae</taxon>
        <taxon>Eimeria</taxon>
    </lineage>
</organism>
<evidence type="ECO:0000313" key="7">
    <source>
        <dbReference type="Proteomes" id="UP000030750"/>
    </source>
</evidence>
<keyword evidence="5" id="KW-0406">Ion transport</keyword>
<dbReference type="Pfam" id="PF04145">
    <property type="entry name" value="Ctr"/>
    <property type="match status" value="2"/>
</dbReference>
<keyword evidence="3 5" id="KW-1133">Transmembrane helix</keyword>
<keyword evidence="7" id="KW-1185">Reference proteome</keyword>
<dbReference type="GO" id="GO:0005375">
    <property type="term" value="F:copper ion transmembrane transporter activity"/>
    <property type="evidence" value="ECO:0007669"/>
    <property type="project" value="UniProtKB-UniRule"/>
</dbReference>
<dbReference type="GO" id="GO:0005886">
    <property type="term" value="C:plasma membrane"/>
    <property type="evidence" value="ECO:0007669"/>
    <property type="project" value="TreeGrafter"/>
</dbReference>
<accession>U6LHF7</accession>
<dbReference type="PANTHER" id="PTHR12483:SF27">
    <property type="entry name" value="COPPER TRANSPORT PROTEIN CTR1"/>
    <property type="match status" value="1"/>
</dbReference>
<evidence type="ECO:0000256" key="2">
    <source>
        <dbReference type="ARBA" id="ARBA00022692"/>
    </source>
</evidence>
<feature type="transmembrane region" description="Helical" evidence="5">
    <location>
        <begin position="72"/>
        <end position="92"/>
    </location>
</feature>
<protein>
    <recommendedName>
        <fullName evidence="5">Copper transport protein</fullName>
    </recommendedName>
</protein>
<feature type="transmembrane region" description="Helical" evidence="5">
    <location>
        <begin position="31"/>
        <end position="51"/>
    </location>
</feature>
<evidence type="ECO:0000256" key="3">
    <source>
        <dbReference type="ARBA" id="ARBA00022989"/>
    </source>
</evidence>
<sequence>MLKESGLPLPMWFESSSEVLLLFSWWRTRTTAQYVVCCLCCIVFGFISIALKVLRRVTEVRLQMAAKERKPTLVFGSLPVYHNAIRGLVAFANYSWDYMLMLVAMTFNVGIFLSMLGGMALGFLTIGSYLDYSVQPKKISSGCECGDDFSCGCHKGHSCTCCVSSQLRPTCSKENITGEEPVVPGHSGACTDDKTVCGKPEYVGI</sequence>
<keyword evidence="2 5" id="KW-0812">Transmembrane</keyword>
<keyword evidence="5" id="KW-0186">Copper</keyword>
<dbReference type="AlphaFoldDB" id="U6LHF7"/>
<reference evidence="6" key="2">
    <citation type="submission" date="2013-10" db="EMBL/GenBank/DDBJ databases">
        <authorList>
            <person name="Aslett M."/>
        </authorList>
    </citation>
    <scope>NUCLEOTIDE SEQUENCE [LARGE SCALE GENOMIC DNA]</scope>
    <source>
        <strain evidence="6">Houghton</strain>
    </source>
</reference>
<dbReference type="VEuPathDB" id="ToxoDB:EBH_0021650"/>
<dbReference type="EMBL" id="HG711254">
    <property type="protein sequence ID" value="CDJ48683.1"/>
    <property type="molecule type" value="Genomic_DNA"/>
</dbReference>
<keyword evidence="5" id="KW-0187">Copper transport</keyword>
<comment type="similarity">
    <text evidence="5">Belongs to the copper transporter (Ctr) (TC 1.A.56) family. SLC31A subfamily.</text>
</comment>
<keyword evidence="5" id="KW-0813">Transport</keyword>
<evidence type="ECO:0000256" key="4">
    <source>
        <dbReference type="ARBA" id="ARBA00023136"/>
    </source>
</evidence>
<name>U6LHF7_9EIME</name>
<dbReference type="PANTHER" id="PTHR12483">
    <property type="entry name" value="SOLUTE CARRIER FAMILY 31 COPPER TRANSPORTERS"/>
    <property type="match status" value="1"/>
</dbReference>
<gene>
    <name evidence="6" type="ORF">EBH_0021650</name>
</gene>
<evidence type="ECO:0000313" key="6">
    <source>
        <dbReference type="EMBL" id="CDJ48683.1"/>
    </source>
</evidence>